<feature type="compositionally biased region" description="Basic and acidic residues" evidence="1">
    <location>
        <begin position="21"/>
        <end position="42"/>
    </location>
</feature>
<gene>
    <name evidence="2" type="ORF">H0235_003783</name>
</gene>
<evidence type="ECO:0000256" key="1">
    <source>
        <dbReference type="SAM" id="MobiDB-lite"/>
    </source>
</evidence>
<dbReference type="EMBL" id="JACSDY010000002">
    <property type="protein sequence ID" value="KAF7435592.1"/>
    <property type="molecule type" value="Genomic_DNA"/>
</dbReference>
<protein>
    <submittedName>
        <fullName evidence="2">Uncharacterized protein</fullName>
    </submittedName>
</protein>
<comment type="caution">
    <text evidence="2">The sequence shown here is derived from an EMBL/GenBank/DDBJ whole genome shotgun (WGS) entry which is preliminary data.</text>
</comment>
<keyword evidence="3" id="KW-1185">Reference proteome</keyword>
<dbReference type="Proteomes" id="UP000600918">
    <property type="component" value="Unassembled WGS sequence"/>
</dbReference>
<accession>A0A834UFF7</accession>
<organism evidence="2 3">
    <name type="scientific">Vespula pensylvanica</name>
    <name type="common">Western yellow jacket</name>
    <name type="synonym">Wasp</name>
    <dbReference type="NCBI Taxonomy" id="30213"/>
    <lineage>
        <taxon>Eukaryota</taxon>
        <taxon>Metazoa</taxon>
        <taxon>Ecdysozoa</taxon>
        <taxon>Arthropoda</taxon>
        <taxon>Hexapoda</taxon>
        <taxon>Insecta</taxon>
        <taxon>Pterygota</taxon>
        <taxon>Neoptera</taxon>
        <taxon>Endopterygota</taxon>
        <taxon>Hymenoptera</taxon>
        <taxon>Apocrita</taxon>
        <taxon>Aculeata</taxon>
        <taxon>Vespoidea</taxon>
        <taxon>Vespidae</taxon>
        <taxon>Vespinae</taxon>
        <taxon>Vespula</taxon>
    </lineage>
</organism>
<feature type="region of interest" description="Disordered" evidence="1">
    <location>
        <begin position="19"/>
        <end position="66"/>
    </location>
</feature>
<name>A0A834UFF7_VESPE</name>
<sequence>MTLQLFRGKKNIAKLLHVKRHEPNGPNHERGGAGERTKTALERRKRAGRNNGQSRDGGQELRSNTRESFAVFNVERQRGAICSENYTERTFLVVIAMLEYPTKSLDDFTTQLCANAPEHMVNPVSN</sequence>
<reference evidence="2" key="1">
    <citation type="journal article" date="2020" name="G3 (Bethesda)">
        <title>High-Quality Assemblies for Three Invasive Social Wasps from the &lt;i&gt;Vespula&lt;/i&gt; Genus.</title>
        <authorList>
            <person name="Harrop T.W.R."/>
            <person name="Guhlin J."/>
            <person name="McLaughlin G.M."/>
            <person name="Permina E."/>
            <person name="Stockwell P."/>
            <person name="Gilligan J."/>
            <person name="Le Lec M.F."/>
            <person name="Gruber M.A.M."/>
            <person name="Quinn O."/>
            <person name="Lovegrove M."/>
            <person name="Duncan E.J."/>
            <person name="Remnant E.J."/>
            <person name="Van Eeckhoven J."/>
            <person name="Graham B."/>
            <person name="Knapp R.A."/>
            <person name="Langford K.W."/>
            <person name="Kronenberg Z."/>
            <person name="Press M.O."/>
            <person name="Eacker S.M."/>
            <person name="Wilson-Rankin E.E."/>
            <person name="Purcell J."/>
            <person name="Lester P.J."/>
            <person name="Dearden P.K."/>
        </authorList>
    </citation>
    <scope>NUCLEOTIDE SEQUENCE</scope>
    <source>
        <strain evidence="2">Volc-1</strain>
    </source>
</reference>
<evidence type="ECO:0000313" key="3">
    <source>
        <dbReference type="Proteomes" id="UP000600918"/>
    </source>
</evidence>
<evidence type="ECO:0000313" key="2">
    <source>
        <dbReference type="EMBL" id="KAF7435592.1"/>
    </source>
</evidence>
<dbReference type="AlphaFoldDB" id="A0A834UFF7"/>
<proteinExistence type="predicted"/>